<evidence type="ECO:0000256" key="4">
    <source>
        <dbReference type="ARBA" id="ARBA00005259"/>
    </source>
</evidence>
<keyword evidence="11 13" id="KW-0560">Oxidoreductase</keyword>
<dbReference type="PROSITE" id="PS51747">
    <property type="entry name" value="CYT_DCMP_DEAMINASES_2"/>
    <property type="match status" value="1"/>
</dbReference>
<keyword evidence="9 13" id="KW-0862">Zinc</keyword>
<dbReference type="NCBIfam" id="TIGR00326">
    <property type="entry name" value="eubact_ribD"/>
    <property type="match status" value="1"/>
</dbReference>
<dbReference type="PANTHER" id="PTHR38011">
    <property type="entry name" value="DIHYDROFOLATE REDUCTASE FAMILY PROTEIN (AFU_ORTHOLOGUE AFUA_8G06820)"/>
    <property type="match status" value="1"/>
</dbReference>
<evidence type="ECO:0000256" key="11">
    <source>
        <dbReference type="ARBA" id="ARBA00023002"/>
    </source>
</evidence>
<dbReference type="InterPro" id="IPR011549">
    <property type="entry name" value="RibD_C"/>
</dbReference>
<gene>
    <name evidence="18" type="primary">ribD</name>
    <name evidence="18" type="ORF">SOFFGTOCOR_0135</name>
</gene>
<evidence type="ECO:0000256" key="9">
    <source>
        <dbReference type="ARBA" id="ARBA00022833"/>
    </source>
</evidence>
<keyword evidence="12" id="KW-0511">Multifunctional enzyme</keyword>
<dbReference type="InterPro" id="IPR024072">
    <property type="entry name" value="DHFR-like_dom_sf"/>
</dbReference>
<feature type="binding site" evidence="16">
    <location>
        <position position="69"/>
    </location>
    <ligand>
        <name>Zn(2+)</name>
        <dbReference type="ChEBI" id="CHEBI:29105"/>
        <note>catalytic</note>
    </ligand>
</feature>
<dbReference type="InterPro" id="IPR002734">
    <property type="entry name" value="RibDG_C"/>
</dbReference>
<dbReference type="SUPFAM" id="SSF53597">
    <property type="entry name" value="Dihydrofolate reductase-like"/>
    <property type="match status" value="1"/>
</dbReference>
<evidence type="ECO:0000256" key="14">
    <source>
        <dbReference type="PIRSR" id="PIRSR006769-1"/>
    </source>
</evidence>
<dbReference type="UniPathway" id="UPA00275">
    <property type="reaction ID" value="UER00401"/>
</dbReference>
<dbReference type="InterPro" id="IPR002125">
    <property type="entry name" value="CMP_dCMP_dom"/>
</dbReference>
<feature type="domain" description="CMP/dCMP-type deaminase" evidence="17">
    <location>
        <begin position="1"/>
        <end position="116"/>
    </location>
</feature>
<dbReference type="FunFam" id="3.40.140.10:FF:000025">
    <property type="entry name" value="Riboflavin biosynthesis protein RibD"/>
    <property type="match status" value="1"/>
</dbReference>
<keyword evidence="7 13" id="KW-0479">Metal-binding</keyword>
<evidence type="ECO:0000313" key="18">
    <source>
        <dbReference type="EMBL" id="CRK85576.1"/>
    </source>
</evidence>
<dbReference type="AlphaFoldDB" id="A0A0M6W850"/>
<evidence type="ECO:0000256" key="16">
    <source>
        <dbReference type="PIRSR" id="PIRSR006769-3"/>
    </source>
</evidence>
<name>A0A0M6W850_9GAMM</name>
<dbReference type="Gene3D" id="3.40.140.10">
    <property type="entry name" value="Cytidine Deaminase, domain 2"/>
    <property type="match status" value="1"/>
</dbReference>
<dbReference type="GO" id="GO:0008703">
    <property type="term" value="F:5-amino-6-(5-phosphoribosylamino)uracil reductase activity"/>
    <property type="evidence" value="ECO:0007669"/>
    <property type="project" value="UniProtKB-EC"/>
</dbReference>
<evidence type="ECO:0000256" key="1">
    <source>
        <dbReference type="ARBA" id="ARBA00002151"/>
    </source>
</evidence>
<feature type="binding site" evidence="15">
    <location>
        <position position="162"/>
    </location>
    <ligand>
        <name>substrate</name>
    </ligand>
</feature>
<feature type="binding site" evidence="16">
    <location>
        <position position="78"/>
    </location>
    <ligand>
        <name>Zn(2+)</name>
        <dbReference type="ChEBI" id="CHEBI:29105"/>
        <note>catalytic</note>
    </ligand>
</feature>
<evidence type="ECO:0000256" key="3">
    <source>
        <dbReference type="ARBA" id="ARBA00004910"/>
    </source>
</evidence>
<evidence type="ECO:0000256" key="15">
    <source>
        <dbReference type="PIRSR" id="PIRSR006769-2"/>
    </source>
</evidence>
<dbReference type="GO" id="GO:0050661">
    <property type="term" value="F:NADP binding"/>
    <property type="evidence" value="ECO:0007669"/>
    <property type="project" value="InterPro"/>
</dbReference>
<dbReference type="Gene3D" id="3.40.430.10">
    <property type="entry name" value="Dihydrofolate Reductase, subunit A"/>
    <property type="match status" value="1"/>
</dbReference>
<evidence type="ECO:0000256" key="12">
    <source>
        <dbReference type="ARBA" id="ARBA00023268"/>
    </source>
</evidence>
<proteinExistence type="inferred from homology"/>
<comment type="pathway">
    <text evidence="3 13">Cofactor biosynthesis; riboflavin biosynthesis; 5-amino-6-(D-ribitylamino)uracil from GTP: step 3/4.</text>
</comment>
<dbReference type="PANTHER" id="PTHR38011:SF7">
    <property type="entry name" value="2,5-DIAMINO-6-RIBOSYLAMINO-4(3H)-PYRIMIDINONE 5'-PHOSPHATE REDUCTASE"/>
    <property type="match status" value="1"/>
</dbReference>
<dbReference type="Pfam" id="PF00383">
    <property type="entry name" value="dCMP_cyt_deam_1"/>
    <property type="match status" value="1"/>
</dbReference>
<comment type="catalytic activity">
    <reaction evidence="13">
        <text>2,5-diamino-6-hydroxy-4-(5-phosphoribosylamino)-pyrimidine + H2O + H(+) = 5-amino-6-(5-phospho-D-ribosylamino)uracil + NH4(+)</text>
        <dbReference type="Rhea" id="RHEA:21868"/>
        <dbReference type="ChEBI" id="CHEBI:15377"/>
        <dbReference type="ChEBI" id="CHEBI:15378"/>
        <dbReference type="ChEBI" id="CHEBI:28938"/>
        <dbReference type="ChEBI" id="CHEBI:58453"/>
        <dbReference type="ChEBI" id="CHEBI:58614"/>
        <dbReference type="EC" id="3.5.4.26"/>
    </reaction>
</comment>
<dbReference type="InterPro" id="IPR050765">
    <property type="entry name" value="Riboflavin_Biosynth_HTPR"/>
</dbReference>
<organism evidence="18 19">
    <name type="scientific">Candidatus Providencia siddallii</name>
    <dbReference type="NCBI Taxonomy" id="1715285"/>
    <lineage>
        <taxon>Bacteria</taxon>
        <taxon>Pseudomonadati</taxon>
        <taxon>Pseudomonadota</taxon>
        <taxon>Gammaproteobacteria</taxon>
        <taxon>Enterobacterales</taxon>
        <taxon>Morganellaceae</taxon>
        <taxon>Providencia</taxon>
    </lineage>
</organism>
<dbReference type="GO" id="GO:0008835">
    <property type="term" value="F:diaminohydroxyphosphoribosylaminopyrimidine deaminase activity"/>
    <property type="evidence" value="ECO:0007669"/>
    <property type="project" value="UniProtKB-EC"/>
</dbReference>
<dbReference type="InterPro" id="IPR016193">
    <property type="entry name" value="Cytidine_deaminase-like"/>
</dbReference>
<evidence type="ECO:0000259" key="17">
    <source>
        <dbReference type="PROSITE" id="PS51747"/>
    </source>
</evidence>
<feature type="binding site" evidence="15">
    <location>
        <position position="201"/>
    </location>
    <ligand>
        <name>substrate</name>
    </ligand>
</feature>
<dbReference type="Pfam" id="PF01872">
    <property type="entry name" value="RibD_C"/>
    <property type="match status" value="1"/>
</dbReference>
<keyword evidence="6 13" id="KW-0686">Riboflavin biosynthesis</keyword>
<comment type="similarity">
    <text evidence="5 13">In the C-terminal section; belongs to the HTP reductase family.</text>
</comment>
<feature type="binding site" evidence="15">
    <location>
        <position position="294"/>
    </location>
    <ligand>
        <name>substrate</name>
    </ligand>
</feature>
<protein>
    <recommendedName>
        <fullName evidence="13">Riboflavin biosynthesis protein RibD</fullName>
    </recommendedName>
    <domain>
        <recommendedName>
            <fullName evidence="13">Diaminohydroxyphosphoribosylaminopyrimidine deaminase</fullName>
            <shortName evidence="13">DRAP deaminase</shortName>
            <ecNumber evidence="13">3.5.4.26</ecNumber>
        </recommendedName>
        <alternativeName>
            <fullName evidence="13">Riboflavin-specific deaminase</fullName>
        </alternativeName>
    </domain>
    <domain>
        <recommendedName>
            <fullName evidence="13">5-amino-6-(5-phosphoribosylamino)uracil reductase</fullName>
            <ecNumber evidence="13">1.1.1.193</ecNumber>
        </recommendedName>
        <alternativeName>
            <fullName evidence="13">HTP reductase</fullName>
        </alternativeName>
    </domain>
</protein>
<reference evidence="19" key="1">
    <citation type="submission" date="2015-05" db="EMBL/GenBank/DDBJ databases">
        <authorList>
            <person name="Manzano-Marin A."/>
        </authorList>
    </citation>
    <scope>NUCLEOTIDE SEQUENCE [LARGE SCALE GENOMIC DNA]</scope>
    <source>
        <strain evidence="19">officinalis</strain>
    </source>
</reference>
<dbReference type="InterPro" id="IPR016192">
    <property type="entry name" value="APOBEC/CMP_deaminase_Zn-bd"/>
</dbReference>
<feature type="binding site" evidence="15">
    <location>
        <position position="194"/>
    </location>
    <ligand>
        <name>NADP(+)</name>
        <dbReference type="ChEBI" id="CHEBI:58349"/>
    </ligand>
</feature>
<evidence type="ECO:0000313" key="19">
    <source>
        <dbReference type="Proteomes" id="UP000242301"/>
    </source>
</evidence>
<dbReference type="GO" id="GO:0009231">
    <property type="term" value="P:riboflavin biosynthetic process"/>
    <property type="evidence" value="ECO:0007669"/>
    <property type="project" value="UniProtKB-UniPathway"/>
</dbReference>
<feature type="binding site" evidence="15">
    <location>
        <position position="148"/>
    </location>
    <ligand>
        <name>NADP(+)</name>
        <dbReference type="ChEBI" id="CHEBI:58349"/>
    </ligand>
</feature>
<evidence type="ECO:0000256" key="7">
    <source>
        <dbReference type="ARBA" id="ARBA00022723"/>
    </source>
</evidence>
<dbReference type="GO" id="GO:0008270">
    <property type="term" value="F:zinc ion binding"/>
    <property type="evidence" value="ECO:0007669"/>
    <property type="project" value="InterPro"/>
</dbReference>
<comment type="pathway">
    <text evidence="2 13">Cofactor biosynthesis; riboflavin biosynthesis; 5-amino-6-(D-ribitylamino)uracil from GTP: step 2/4.</text>
</comment>
<feature type="active site" description="Proton donor" evidence="14">
    <location>
        <position position="46"/>
    </location>
</feature>
<feature type="binding site" evidence="15">
    <location>
        <position position="178"/>
    </location>
    <ligand>
        <name>substrate</name>
    </ligand>
</feature>
<keyword evidence="10 13" id="KW-0521">NADP</keyword>
<feature type="binding site" evidence="15">
    <location>
        <position position="164"/>
    </location>
    <ligand>
        <name>NADP(+)</name>
        <dbReference type="ChEBI" id="CHEBI:58349"/>
    </ligand>
</feature>
<evidence type="ECO:0000256" key="2">
    <source>
        <dbReference type="ARBA" id="ARBA00004882"/>
    </source>
</evidence>
<comment type="cofactor">
    <cofactor evidence="13 16">
        <name>Zn(2+)</name>
        <dbReference type="ChEBI" id="CHEBI:29105"/>
    </cofactor>
    <text evidence="13 16">Binds 1 zinc ion.</text>
</comment>
<accession>A0A0M6W850</accession>
<comment type="similarity">
    <text evidence="4 13">In the N-terminal section; belongs to the cytidine and deoxycytidylate deaminase family.</text>
</comment>
<feature type="binding site" evidence="15">
    <location>
        <position position="190"/>
    </location>
    <ligand>
        <name>NADP(+)</name>
        <dbReference type="ChEBI" id="CHEBI:58349"/>
    </ligand>
</feature>
<evidence type="ECO:0000256" key="5">
    <source>
        <dbReference type="ARBA" id="ARBA00007417"/>
    </source>
</evidence>
<dbReference type="NCBIfam" id="NF008052">
    <property type="entry name" value="PRK10786.1"/>
    <property type="match status" value="1"/>
</dbReference>
<sequence>MTRAFELAQKGCFTTTPNPNVGCVIVNNGKIVGEGYHKKAGDLHAEIYALRMAKEKSKGSTVYVTLEPCSYYGRTPPCVKALIDAGISRIVIASKDPNPQVFGNGIRILAKAGIEIINNFFLKKYDDLNRGFFKRMRTGFPYVQLKLASSLDAKTSLKSGESKWITGIESRKDVQLLRAKASAILTTSKTVISDNPSLTVRWNELPKDIQKIYQKKELRQPIRIVLDNKNIVTPNHKITQLNGECWLIRSCLQTNIIWKKNIQQSFISFDKNGVNLIDLMKYLGKQNINTLLVEAGSTLASSLLKFNLFDELIIYIAPKFLGDEALNLVNIPMINNLDNAVKLKFIDIKKIGDDLRVILSQP</sequence>
<comment type="catalytic activity">
    <reaction evidence="13">
        <text>5-amino-6-(5-phospho-D-ribitylamino)uracil + NADP(+) = 5-amino-6-(5-phospho-D-ribosylamino)uracil + NADPH + H(+)</text>
        <dbReference type="Rhea" id="RHEA:17845"/>
        <dbReference type="ChEBI" id="CHEBI:15378"/>
        <dbReference type="ChEBI" id="CHEBI:57783"/>
        <dbReference type="ChEBI" id="CHEBI:58349"/>
        <dbReference type="ChEBI" id="CHEBI:58421"/>
        <dbReference type="ChEBI" id="CHEBI:58453"/>
        <dbReference type="EC" id="1.1.1.193"/>
    </reaction>
</comment>
<dbReference type="PROSITE" id="PS00903">
    <property type="entry name" value="CYT_DCMP_DEAMINASES_1"/>
    <property type="match status" value="1"/>
</dbReference>
<dbReference type="InterPro" id="IPR004794">
    <property type="entry name" value="Eubact_RibD"/>
</dbReference>
<feature type="binding site" evidence="16">
    <location>
        <position position="44"/>
    </location>
    <ligand>
        <name>Zn(2+)</name>
        <dbReference type="ChEBI" id="CHEBI:29105"/>
        <note>catalytic</note>
    </ligand>
</feature>
<evidence type="ECO:0000256" key="6">
    <source>
        <dbReference type="ARBA" id="ARBA00022619"/>
    </source>
</evidence>
<feature type="binding site" evidence="15">
    <location>
        <position position="198"/>
    </location>
    <ligand>
        <name>substrate</name>
    </ligand>
</feature>
<evidence type="ECO:0000256" key="13">
    <source>
        <dbReference type="PIRNR" id="PIRNR006769"/>
    </source>
</evidence>
<feature type="binding site" evidence="15">
    <location>
        <begin position="296"/>
        <end position="302"/>
    </location>
    <ligand>
        <name>NADP(+)</name>
        <dbReference type="ChEBI" id="CHEBI:58349"/>
    </ligand>
</feature>
<dbReference type="CDD" id="cd01284">
    <property type="entry name" value="Riboflavin_deaminase-reductase"/>
    <property type="match status" value="1"/>
</dbReference>
<evidence type="ECO:0000256" key="10">
    <source>
        <dbReference type="ARBA" id="ARBA00022857"/>
    </source>
</evidence>
<dbReference type="STRING" id="1715285.SOFFGTOCOR_0135"/>
<dbReference type="NCBIfam" id="TIGR00227">
    <property type="entry name" value="ribD_Cterm"/>
    <property type="match status" value="1"/>
</dbReference>
<dbReference type="Proteomes" id="UP000242301">
    <property type="component" value="Unassembled WGS sequence"/>
</dbReference>
<keyword evidence="19" id="KW-1185">Reference proteome</keyword>
<comment type="function">
    <text evidence="1 13">Converts 2,5-diamino-6-(ribosylamino)-4(3h)-pyrimidinone 5'-phosphate into 5-amino-6-(ribosylamino)-2,4(1h,3h)-pyrimidinedione 5'-phosphate.</text>
</comment>
<dbReference type="EC" id="1.1.1.193" evidence="13"/>
<keyword evidence="8 13" id="KW-0378">Hydrolase</keyword>
<evidence type="ECO:0000256" key="8">
    <source>
        <dbReference type="ARBA" id="ARBA00022801"/>
    </source>
</evidence>
<dbReference type="EMBL" id="CVRF01000001">
    <property type="protein sequence ID" value="CRK85576.1"/>
    <property type="molecule type" value="Genomic_DNA"/>
</dbReference>
<dbReference type="EC" id="3.5.4.26" evidence="13"/>
<dbReference type="SUPFAM" id="SSF53927">
    <property type="entry name" value="Cytidine deaminase-like"/>
    <property type="match status" value="1"/>
</dbReference>
<dbReference type="PIRSF" id="PIRSF006769">
    <property type="entry name" value="RibD"/>
    <property type="match status" value="1"/>
</dbReference>